<feature type="compositionally biased region" description="Acidic residues" evidence="1">
    <location>
        <begin position="1067"/>
        <end position="1090"/>
    </location>
</feature>
<accession>A0AAE0GAT1</accession>
<feature type="compositionally biased region" description="Low complexity" evidence="1">
    <location>
        <begin position="502"/>
        <end position="512"/>
    </location>
</feature>
<feature type="compositionally biased region" description="Low complexity" evidence="1">
    <location>
        <begin position="520"/>
        <end position="529"/>
    </location>
</feature>
<feature type="region of interest" description="Disordered" evidence="1">
    <location>
        <begin position="129"/>
        <end position="155"/>
    </location>
</feature>
<feature type="compositionally biased region" description="Basic and acidic residues" evidence="1">
    <location>
        <begin position="831"/>
        <end position="847"/>
    </location>
</feature>
<feature type="compositionally biased region" description="Low complexity" evidence="1">
    <location>
        <begin position="66"/>
        <end position="91"/>
    </location>
</feature>
<feature type="region of interest" description="Disordered" evidence="1">
    <location>
        <begin position="35"/>
        <end position="91"/>
    </location>
</feature>
<feature type="region of interest" description="Disordered" evidence="1">
    <location>
        <begin position="1255"/>
        <end position="1282"/>
    </location>
</feature>
<proteinExistence type="predicted"/>
<evidence type="ECO:0000313" key="2">
    <source>
        <dbReference type="EMBL" id="KAK3274739.1"/>
    </source>
</evidence>
<feature type="compositionally biased region" description="Basic and acidic residues" evidence="1">
    <location>
        <begin position="715"/>
        <end position="732"/>
    </location>
</feature>
<organism evidence="2 3">
    <name type="scientific">Cymbomonas tetramitiformis</name>
    <dbReference type="NCBI Taxonomy" id="36881"/>
    <lineage>
        <taxon>Eukaryota</taxon>
        <taxon>Viridiplantae</taxon>
        <taxon>Chlorophyta</taxon>
        <taxon>Pyramimonadophyceae</taxon>
        <taxon>Pyramimonadales</taxon>
        <taxon>Pyramimonadaceae</taxon>
        <taxon>Cymbomonas</taxon>
    </lineage>
</organism>
<comment type="caution">
    <text evidence="2">The sequence shown here is derived from an EMBL/GenBank/DDBJ whole genome shotgun (WGS) entry which is preliminary data.</text>
</comment>
<feature type="region of interest" description="Disordered" evidence="1">
    <location>
        <begin position="489"/>
        <end position="619"/>
    </location>
</feature>
<feature type="compositionally biased region" description="Low complexity" evidence="1">
    <location>
        <begin position="194"/>
        <end position="210"/>
    </location>
</feature>
<gene>
    <name evidence="2" type="ORF">CYMTET_17089</name>
</gene>
<feature type="compositionally biased region" description="Low complexity" evidence="1">
    <location>
        <begin position="671"/>
        <end position="685"/>
    </location>
</feature>
<feature type="compositionally biased region" description="Basic and acidic residues" evidence="1">
    <location>
        <begin position="1268"/>
        <end position="1279"/>
    </location>
</feature>
<feature type="compositionally biased region" description="Low complexity" evidence="1">
    <location>
        <begin position="36"/>
        <end position="49"/>
    </location>
</feature>
<reference evidence="2 3" key="1">
    <citation type="journal article" date="2015" name="Genome Biol. Evol.">
        <title>Comparative Genomics of a Bacterivorous Green Alga Reveals Evolutionary Causalities and Consequences of Phago-Mixotrophic Mode of Nutrition.</title>
        <authorList>
            <person name="Burns J.A."/>
            <person name="Paasch A."/>
            <person name="Narechania A."/>
            <person name="Kim E."/>
        </authorList>
    </citation>
    <scope>NUCLEOTIDE SEQUENCE [LARGE SCALE GENOMIC DNA]</scope>
    <source>
        <strain evidence="2 3">PLY_AMNH</strain>
    </source>
</reference>
<dbReference type="Proteomes" id="UP001190700">
    <property type="component" value="Unassembled WGS sequence"/>
</dbReference>
<feature type="region of interest" description="Disordered" evidence="1">
    <location>
        <begin position="1065"/>
        <end position="1217"/>
    </location>
</feature>
<feature type="region of interest" description="Disordered" evidence="1">
    <location>
        <begin position="632"/>
        <end position="1040"/>
    </location>
</feature>
<feature type="compositionally biased region" description="Low complexity" evidence="1">
    <location>
        <begin position="588"/>
        <end position="598"/>
    </location>
</feature>
<feature type="compositionally biased region" description="Low complexity" evidence="1">
    <location>
        <begin position="774"/>
        <end position="785"/>
    </location>
</feature>
<evidence type="ECO:0000313" key="3">
    <source>
        <dbReference type="Proteomes" id="UP001190700"/>
    </source>
</evidence>
<keyword evidence="3" id="KW-1185">Reference proteome</keyword>
<protein>
    <submittedName>
        <fullName evidence="2">Uncharacterized protein</fullName>
    </submittedName>
</protein>
<dbReference type="EMBL" id="LGRX02007546">
    <property type="protein sequence ID" value="KAK3274739.1"/>
    <property type="molecule type" value="Genomic_DNA"/>
</dbReference>
<feature type="compositionally biased region" description="Polar residues" evidence="1">
    <location>
        <begin position="608"/>
        <end position="619"/>
    </location>
</feature>
<feature type="compositionally biased region" description="Low complexity" evidence="1">
    <location>
        <begin position="994"/>
        <end position="1007"/>
    </location>
</feature>
<feature type="compositionally biased region" description="Polar residues" evidence="1">
    <location>
        <begin position="129"/>
        <end position="148"/>
    </location>
</feature>
<sequence>MFPGHNWPQTGAAQQNTQGQSLWPNAQASLAQHFVPQSKTPQQLLSQQQGWAQPGWPLQKQHQPQRAEQSLERLLQQQQQQHHQPQQLQQSLEQLLQQAQQQQQQQEQHQPQKLQQSVEQMLLHKYENQQQQYKADQPWSQQQSGGTSQHDLLQQRQQQTEEQFLWQQQQQQQLQQQVPWRQGEVTPQEPFMLQQHLQQQQRQPVLPQRQQGKEDSQLPSQKQLAEKLLQEQQQKQEVARQMLVLQQQQEQQRLLEDQEKQNRSLLEHLTQQPKLGGEWAPAFQQQSQAGVETLHQNQQQLLRQQEEEESQQVLRRQEEELEAMHEKLLRKQEQELNLLEQQQKVQQQKEALQAQLQQLKEFEEQHDRQLLLQQEQLHQQQQELLREQMQEQEQQRQQQQQLFQQQLLSQQQEMMRMREQQQQEQQQQRMPWPDLLQKQQRLLQQQRVQQQEAENAQKAAQAKVLQQQQQQVQRQLQLQQEQHRRVLQKRSDLEQLLRTRHQPPSLQQMQRQRPQEQREQQQQQAQRTPDPQRRHFGIGVQGDDRPSVQVPSHPSAAASKVSLGQHEKPGGAWVQPPQQRQPQDRPQQHPAPRSQPGQQRPPPLQKPSLATPTATSKLAQQTREMMQQKFQGFKSGGGRGAALQQGKPGAARTQARVSGLHRGETVDDDLQQGAAGRKAAAQPGANLVHGKAGVTTPGTREGLMHPSLRVSPGEHVQRQRTEHPPGRCEDQRVGPAQPQMAARGQKRARMTEPEPPEARPAKFGAVIAEQESRPSVSSAVSPAAVHTPESLAPKAAEQKPTGASPLEGQGVPAAQQAPPSTSSIEANLEVRVADSDARHPFLHDESAAGRSAPATRSGAEMRTGEGGALSPPQVGADTESGLQVPLEGGEEGGTREDEESESEARPMSQVRCEASQADPSVEVKQPHLVKRRSARLQPEKTSAEAEMVEAKSPPATRQSSQLQRGRYQATAAPKEPADMRARPGVRRSGRLQQADVSAVGAALAAPATRQSSQARPAGVADTLQEPRKRVTPGIAARTEAQVSAGVVAVDSASSAALLYANSKAALQEEEEAAGPQEEEEAAGPQEEEEAAGPRAAKGGRQGTCEMSGPGKEPLVVEPARAGVSAGRGGHGSHAKARGSGGAGRVPGRRHRWRLVTEGGSDLATRDARRSTRGNRRHSSGVSAEGAVRRSALQRAMQGRRAKGQVRISAQGDTTHRSGPFRARRLLWVKRGGREGRGLGGFQEEAQRAHDRAVAEQRAALTSAQQRRQRSEKAMGESQKEQAQAMAMMTEARAWRMLEVTSAADITRAQLKWVVDVLKPEEAEHCPEHAELVRRRSACPPTHVVGIVISTAPHQSL</sequence>
<feature type="region of interest" description="Disordered" evidence="1">
    <location>
        <begin position="194"/>
        <end position="221"/>
    </location>
</feature>
<name>A0AAE0GAT1_9CHLO</name>
<evidence type="ECO:0000256" key="1">
    <source>
        <dbReference type="SAM" id="MobiDB-lite"/>
    </source>
</evidence>
<feature type="compositionally biased region" description="Basic and acidic residues" evidence="1">
    <location>
        <begin position="749"/>
        <end position="760"/>
    </location>
</feature>